<dbReference type="EMBL" id="DS999641">
    <property type="protein sequence ID" value="EFE65892.2"/>
    <property type="molecule type" value="Genomic_DNA"/>
</dbReference>
<protein>
    <submittedName>
        <fullName evidence="1">Predicted protein</fullName>
    </submittedName>
</protein>
<proteinExistence type="predicted"/>
<dbReference type="AlphaFoldDB" id="D6A5U1"/>
<dbReference type="Proteomes" id="UP000003824">
    <property type="component" value="Unassembled WGS sequence"/>
</dbReference>
<organism evidence="1 2">
    <name type="scientific">Streptomyces viridosporus (strain ATCC 14672 / DSM 40746 / JCM 4963 / KCTC 9882 / NRRL B-12104 / FH 1290)</name>
    <name type="common">Streptomyces ghanaensis</name>
    <dbReference type="NCBI Taxonomy" id="566461"/>
    <lineage>
        <taxon>Bacteria</taxon>
        <taxon>Bacillati</taxon>
        <taxon>Actinomycetota</taxon>
        <taxon>Actinomycetes</taxon>
        <taxon>Kitasatosporales</taxon>
        <taxon>Streptomycetaceae</taxon>
        <taxon>Streptomyces</taxon>
    </lineage>
</organism>
<reference evidence="2" key="1">
    <citation type="submission" date="2008-12" db="EMBL/GenBank/DDBJ databases">
        <title>Annotation of Streptomyces ghanaensis ATCC 14672.</title>
        <authorList>
            <consortium name="The Broad Institute Genome Sequencing Platform"/>
            <consortium name="Broad Institute Microbial Sequencing Center"/>
            <person name="Fischbach M."/>
            <person name="Ward D."/>
            <person name="Young S."/>
            <person name="Kodira C.D."/>
            <person name="Zeng Q."/>
            <person name="Koehrsen M."/>
            <person name="Godfrey P."/>
            <person name="Alvarado L."/>
            <person name="Berlin A.M."/>
            <person name="Borenstein D."/>
            <person name="Chen Z."/>
            <person name="Engels R."/>
            <person name="Freedman E."/>
            <person name="Gellesch M."/>
            <person name="Goldberg J."/>
            <person name="Griggs A."/>
            <person name="Gujja S."/>
            <person name="Heiman D.I."/>
            <person name="Hepburn T.A."/>
            <person name="Howarth C."/>
            <person name="Jen D."/>
            <person name="Larson L."/>
            <person name="Lewis B."/>
            <person name="Mehta T."/>
            <person name="Park D."/>
            <person name="Pearson M."/>
            <person name="Roberts A."/>
            <person name="Saif S."/>
            <person name="Shea T.D."/>
            <person name="Shenoy N."/>
            <person name="Sisk P."/>
            <person name="Stolte C."/>
            <person name="Sykes S.N."/>
            <person name="Walk T."/>
            <person name="White J."/>
            <person name="Yandava C."/>
            <person name="Straight P."/>
            <person name="Clardy J."/>
            <person name="Hung D."/>
            <person name="Kolter R."/>
            <person name="Mekalanos J."/>
            <person name="Walker S."/>
            <person name="Walsh C.T."/>
            <person name="Wieland B.L.C."/>
            <person name="Ilzarbe M."/>
            <person name="Galagan J."/>
            <person name="Nusbaum C."/>
            <person name="Birren B."/>
        </authorList>
    </citation>
    <scope>NUCLEOTIDE SEQUENCE [LARGE SCALE GENOMIC DNA]</scope>
    <source>
        <strain evidence="2">ATCC 14672 / DSM 40746 / JCM 4963 / KCTC 9882 / NRRL B-12104 / FH 1290</strain>
    </source>
</reference>
<gene>
    <name evidence="1" type="ORF">SSFG_01145</name>
</gene>
<accession>D6A5U1</accession>
<name>D6A5U1_STRV1</name>
<sequence length="60" mass="6461">MRWNTTVLAEPCPEVDGCRVMTHGTPHVPDLLVRAREGASTFFAKHVDGFGPGSDPLRGA</sequence>
<evidence type="ECO:0000313" key="2">
    <source>
        <dbReference type="Proteomes" id="UP000003824"/>
    </source>
</evidence>
<evidence type="ECO:0000313" key="1">
    <source>
        <dbReference type="EMBL" id="EFE65892.2"/>
    </source>
</evidence>